<sequence length="83" mass="8944">MRAGSVDVTVVAVRQGKSVEGMNAFDRSVRHRIAEGLATGSSVHLELGGGEEVYSVTPVLSWSRDNGEPIVDDVEIEDVVFEE</sequence>
<accession>A0ABD5VUZ4</accession>
<dbReference type="EMBL" id="JBHSZI010000001">
    <property type="protein sequence ID" value="MFC7057121.1"/>
    <property type="molecule type" value="Genomic_DNA"/>
</dbReference>
<organism evidence="1 2">
    <name type="scientific">Halovenus salina</name>
    <dbReference type="NCBI Taxonomy" id="1510225"/>
    <lineage>
        <taxon>Archaea</taxon>
        <taxon>Methanobacteriati</taxon>
        <taxon>Methanobacteriota</taxon>
        <taxon>Stenosarchaea group</taxon>
        <taxon>Halobacteria</taxon>
        <taxon>Halobacteriales</taxon>
        <taxon>Haloarculaceae</taxon>
        <taxon>Halovenus</taxon>
    </lineage>
</organism>
<dbReference type="RefSeq" id="WP_382183853.1">
    <property type="nucleotide sequence ID" value="NZ_JBHSZI010000001.1"/>
</dbReference>
<dbReference type="Proteomes" id="UP001596445">
    <property type="component" value="Unassembled WGS sequence"/>
</dbReference>
<dbReference type="AlphaFoldDB" id="A0ABD5VUZ4"/>
<protein>
    <submittedName>
        <fullName evidence="1">Uncharacterized protein</fullName>
    </submittedName>
</protein>
<evidence type="ECO:0000313" key="1">
    <source>
        <dbReference type="EMBL" id="MFC7057121.1"/>
    </source>
</evidence>
<reference evidence="1 2" key="1">
    <citation type="journal article" date="2019" name="Int. J. Syst. Evol. Microbiol.">
        <title>The Global Catalogue of Microorganisms (GCM) 10K type strain sequencing project: providing services to taxonomists for standard genome sequencing and annotation.</title>
        <authorList>
            <consortium name="The Broad Institute Genomics Platform"/>
            <consortium name="The Broad Institute Genome Sequencing Center for Infectious Disease"/>
            <person name="Wu L."/>
            <person name="Ma J."/>
        </authorList>
    </citation>
    <scope>NUCLEOTIDE SEQUENCE [LARGE SCALE GENOMIC DNA]</scope>
    <source>
        <strain evidence="1 2">JCM 30072</strain>
    </source>
</reference>
<evidence type="ECO:0000313" key="2">
    <source>
        <dbReference type="Proteomes" id="UP001596445"/>
    </source>
</evidence>
<proteinExistence type="predicted"/>
<gene>
    <name evidence="1" type="ORF">ACFQQG_01750</name>
</gene>
<name>A0ABD5VUZ4_9EURY</name>
<keyword evidence="2" id="KW-1185">Reference proteome</keyword>
<comment type="caution">
    <text evidence="1">The sequence shown here is derived from an EMBL/GenBank/DDBJ whole genome shotgun (WGS) entry which is preliminary data.</text>
</comment>